<name>A0A0E9WJ84_ANGAN</name>
<organism evidence="1">
    <name type="scientific">Anguilla anguilla</name>
    <name type="common">European freshwater eel</name>
    <name type="synonym">Muraena anguilla</name>
    <dbReference type="NCBI Taxonomy" id="7936"/>
    <lineage>
        <taxon>Eukaryota</taxon>
        <taxon>Metazoa</taxon>
        <taxon>Chordata</taxon>
        <taxon>Craniata</taxon>
        <taxon>Vertebrata</taxon>
        <taxon>Euteleostomi</taxon>
        <taxon>Actinopterygii</taxon>
        <taxon>Neopterygii</taxon>
        <taxon>Teleostei</taxon>
        <taxon>Anguilliformes</taxon>
        <taxon>Anguillidae</taxon>
        <taxon>Anguilla</taxon>
    </lineage>
</organism>
<accession>A0A0E9WJ84</accession>
<dbReference type="EMBL" id="GBXM01018246">
    <property type="protein sequence ID" value="JAH90331.1"/>
    <property type="molecule type" value="Transcribed_RNA"/>
</dbReference>
<dbReference type="AlphaFoldDB" id="A0A0E9WJ84"/>
<reference evidence="1" key="1">
    <citation type="submission" date="2014-11" db="EMBL/GenBank/DDBJ databases">
        <authorList>
            <person name="Amaro Gonzalez C."/>
        </authorList>
    </citation>
    <scope>NUCLEOTIDE SEQUENCE</scope>
</reference>
<protein>
    <submittedName>
        <fullName evidence="1">Uncharacterized protein</fullName>
    </submittedName>
</protein>
<sequence>MSLDRRWSVLGLQSWGVRWVFSPPVTLVQFAD</sequence>
<reference evidence="1" key="2">
    <citation type="journal article" date="2015" name="Fish Shellfish Immunol.">
        <title>Early steps in the European eel (Anguilla anguilla)-Vibrio vulnificus interaction in the gills: Role of the RtxA13 toxin.</title>
        <authorList>
            <person name="Callol A."/>
            <person name="Pajuelo D."/>
            <person name="Ebbesson L."/>
            <person name="Teles M."/>
            <person name="MacKenzie S."/>
            <person name="Amaro C."/>
        </authorList>
    </citation>
    <scope>NUCLEOTIDE SEQUENCE</scope>
</reference>
<evidence type="ECO:0000313" key="1">
    <source>
        <dbReference type="EMBL" id="JAH90331.1"/>
    </source>
</evidence>
<proteinExistence type="predicted"/>